<feature type="transmembrane region" description="Helical" evidence="1">
    <location>
        <begin position="34"/>
        <end position="51"/>
    </location>
</feature>
<name>A0A2G9V4Y0_TELCI</name>
<protein>
    <submittedName>
        <fullName evidence="3">ShTK domain protein</fullName>
    </submittedName>
</protein>
<dbReference type="SMART" id="SM00254">
    <property type="entry name" value="ShKT"/>
    <property type="match status" value="3"/>
</dbReference>
<evidence type="ECO:0000313" key="4">
    <source>
        <dbReference type="Proteomes" id="UP000230423"/>
    </source>
</evidence>
<dbReference type="Gene3D" id="1.10.10.1870">
    <property type="entry name" value="ShTK domain-like"/>
    <property type="match status" value="1"/>
</dbReference>
<evidence type="ECO:0000313" key="3">
    <source>
        <dbReference type="EMBL" id="PIO77545.1"/>
    </source>
</evidence>
<accession>A0A2G9V4Y0</accession>
<keyword evidence="1" id="KW-0812">Transmembrane</keyword>
<keyword evidence="1" id="KW-0472">Membrane</keyword>
<feature type="domain" description="ShKT" evidence="2">
    <location>
        <begin position="74"/>
        <end position="132"/>
    </location>
</feature>
<dbReference type="AlphaFoldDB" id="A0A2G9V4Y0"/>
<dbReference type="OrthoDB" id="5868365at2759"/>
<dbReference type="EMBL" id="KZ344994">
    <property type="protein sequence ID" value="PIO77545.1"/>
    <property type="molecule type" value="Genomic_DNA"/>
</dbReference>
<dbReference type="Pfam" id="PF01549">
    <property type="entry name" value="ShK"/>
    <property type="match status" value="3"/>
</dbReference>
<organism evidence="3 4">
    <name type="scientific">Teladorsagia circumcincta</name>
    <name type="common">Brown stomach worm</name>
    <name type="synonym">Ostertagia circumcincta</name>
    <dbReference type="NCBI Taxonomy" id="45464"/>
    <lineage>
        <taxon>Eukaryota</taxon>
        <taxon>Metazoa</taxon>
        <taxon>Ecdysozoa</taxon>
        <taxon>Nematoda</taxon>
        <taxon>Chromadorea</taxon>
        <taxon>Rhabditida</taxon>
        <taxon>Rhabditina</taxon>
        <taxon>Rhabditomorpha</taxon>
        <taxon>Strongyloidea</taxon>
        <taxon>Trichostrongylidae</taxon>
        <taxon>Teladorsagia</taxon>
    </lineage>
</organism>
<evidence type="ECO:0000256" key="1">
    <source>
        <dbReference type="SAM" id="Phobius"/>
    </source>
</evidence>
<dbReference type="InterPro" id="IPR003582">
    <property type="entry name" value="ShKT_dom"/>
</dbReference>
<dbReference type="PANTHER" id="PTHR21724:SF0">
    <property type="entry name" value="SHKT DOMAIN-CONTAINING PROTEIN"/>
    <property type="match status" value="1"/>
</dbReference>
<dbReference type="PANTHER" id="PTHR21724">
    <property type="entry name" value="SHKT DOMAIN-CONTAINING PROTEIN"/>
    <property type="match status" value="1"/>
</dbReference>
<feature type="domain" description="ShKT" evidence="2">
    <location>
        <begin position="181"/>
        <end position="218"/>
    </location>
</feature>
<reference evidence="3 4" key="1">
    <citation type="submission" date="2015-09" db="EMBL/GenBank/DDBJ databases">
        <title>Draft genome of the parasitic nematode Teladorsagia circumcincta isolate WARC Sus (inbred).</title>
        <authorList>
            <person name="Mitreva M."/>
        </authorList>
    </citation>
    <scope>NUCLEOTIDE SEQUENCE [LARGE SCALE GENOMIC DNA]</scope>
    <source>
        <strain evidence="3 4">S</strain>
    </source>
</reference>
<keyword evidence="1" id="KW-1133">Transmembrane helix</keyword>
<gene>
    <name evidence="3" type="ORF">TELCIR_00360</name>
</gene>
<dbReference type="Gene3D" id="1.10.10.1940">
    <property type="match status" value="1"/>
</dbReference>
<feature type="domain" description="ShKT" evidence="2">
    <location>
        <begin position="138"/>
        <end position="178"/>
    </location>
</feature>
<proteinExistence type="predicted"/>
<sequence>MMNRREFLMLFLWGLLKNGSNSNARVDKKLLKKVMLYIILSSTLLFGSVWAQMTNLNCTEIVGGAPKYAPSAVNCENKLSDANCAILYPTNPVKVNTNTERDPKCGGAPPTVDPQLVQTAIDLCPKTCGFCCLTPAYLCQDKQRPRIPCSSVTKGMCGSPAWKPILQEDCPKTCGLCDTGSCVDEAPGCNVDGGLICQSKNLETFAQRYCKKTCGFCPGSTNVPGTGCGSDPK</sequence>
<evidence type="ECO:0000259" key="2">
    <source>
        <dbReference type="SMART" id="SM00254"/>
    </source>
</evidence>
<keyword evidence="4" id="KW-1185">Reference proteome</keyword>
<dbReference type="Proteomes" id="UP000230423">
    <property type="component" value="Unassembled WGS sequence"/>
</dbReference>